<dbReference type="AlphaFoldDB" id="A0A507QYC0"/>
<keyword evidence="4" id="KW-1185">Reference proteome</keyword>
<sequence length="153" mass="17139">MPTGKLSMPLLLALYLSPHTPSILNPFGMKKAHTYVDLDGDSEMASSPESEHDSQLGSRTPTDKARGSRFVGSELSPPGSQTRQAPEPLGLRFDKGTTKKDAVKEADKPGASWMNKRSEEEYQRAMEYVVDKDFSLREFGDPFDERDMHEELF</sequence>
<dbReference type="Proteomes" id="UP000319663">
    <property type="component" value="Unassembled WGS sequence"/>
</dbReference>
<name>A0A507QYC0_MONPU</name>
<organism evidence="3 4">
    <name type="scientific">Monascus purpureus</name>
    <name type="common">Red mold</name>
    <name type="synonym">Monascus anka</name>
    <dbReference type="NCBI Taxonomy" id="5098"/>
    <lineage>
        <taxon>Eukaryota</taxon>
        <taxon>Fungi</taxon>
        <taxon>Dikarya</taxon>
        <taxon>Ascomycota</taxon>
        <taxon>Pezizomycotina</taxon>
        <taxon>Eurotiomycetes</taxon>
        <taxon>Eurotiomycetidae</taxon>
        <taxon>Eurotiales</taxon>
        <taxon>Aspergillaceae</taxon>
        <taxon>Monascus</taxon>
    </lineage>
</organism>
<evidence type="ECO:0000256" key="2">
    <source>
        <dbReference type="SAM" id="SignalP"/>
    </source>
</evidence>
<proteinExistence type="predicted"/>
<feature type="region of interest" description="Disordered" evidence="1">
    <location>
        <begin position="39"/>
        <end position="118"/>
    </location>
</feature>
<feature type="compositionally biased region" description="Basic and acidic residues" evidence="1">
    <location>
        <begin position="92"/>
        <end position="108"/>
    </location>
</feature>
<comment type="caution">
    <text evidence="3">The sequence shown here is derived from an EMBL/GenBank/DDBJ whole genome shotgun (WGS) entry which is preliminary data.</text>
</comment>
<dbReference type="EMBL" id="VIFY01000058">
    <property type="protein sequence ID" value="TQB72718.1"/>
    <property type="molecule type" value="Genomic_DNA"/>
</dbReference>
<keyword evidence="2" id="KW-0732">Signal</keyword>
<protein>
    <submittedName>
        <fullName evidence="3">Uncharacterized protein</fullName>
    </submittedName>
</protein>
<gene>
    <name evidence="3" type="ORF">MPDQ_006511</name>
</gene>
<evidence type="ECO:0000313" key="4">
    <source>
        <dbReference type="Proteomes" id="UP000319663"/>
    </source>
</evidence>
<feature type="chain" id="PRO_5021188083" evidence="2">
    <location>
        <begin position="23"/>
        <end position="153"/>
    </location>
</feature>
<evidence type="ECO:0000313" key="3">
    <source>
        <dbReference type="EMBL" id="TQB72718.1"/>
    </source>
</evidence>
<feature type="signal peptide" evidence="2">
    <location>
        <begin position="1"/>
        <end position="22"/>
    </location>
</feature>
<accession>A0A507QYC0</accession>
<reference evidence="3 4" key="1">
    <citation type="submission" date="2019-06" db="EMBL/GenBank/DDBJ databases">
        <title>Wine fermentation using esterase from Monascus purpureus.</title>
        <authorList>
            <person name="Geng C."/>
            <person name="Zhang Y."/>
        </authorList>
    </citation>
    <scope>NUCLEOTIDE SEQUENCE [LARGE SCALE GENOMIC DNA]</scope>
    <source>
        <strain evidence="3">HQ1</strain>
    </source>
</reference>
<evidence type="ECO:0000256" key="1">
    <source>
        <dbReference type="SAM" id="MobiDB-lite"/>
    </source>
</evidence>